<gene>
    <name evidence="2" type="ORF">Afil01_02160</name>
</gene>
<dbReference type="RefSeq" id="WP_285660644.1">
    <property type="nucleotide sequence ID" value="NZ_BSTX01000001.1"/>
</dbReference>
<sequence length="112" mass="11882">MTATRYRTARKLILIHGALSAGVLALVATGGDDVTGFMWGRSIALIIVAALLFRLAGGTERARARLATVAVIMPIAIVGVDLIPGLCPWWYTAAQTVSVLPIVAMAIVLKRR</sequence>
<keyword evidence="1" id="KW-0812">Transmembrane</keyword>
<keyword evidence="3" id="KW-1185">Reference proteome</keyword>
<keyword evidence="1" id="KW-0472">Membrane</keyword>
<dbReference type="Proteomes" id="UP001165079">
    <property type="component" value="Unassembled WGS sequence"/>
</dbReference>
<organism evidence="2 3">
    <name type="scientific">Actinorhabdospora filicis</name>
    <dbReference type="NCBI Taxonomy" id="1785913"/>
    <lineage>
        <taxon>Bacteria</taxon>
        <taxon>Bacillati</taxon>
        <taxon>Actinomycetota</taxon>
        <taxon>Actinomycetes</taxon>
        <taxon>Micromonosporales</taxon>
        <taxon>Micromonosporaceae</taxon>
        <taxon>Actinorhabdospora</taxon>
    </lineage>
</organism>
<keyword evidence="1" id="KW-1133">Transmembrane helix</keyword>
<dbReference type="EMBL" id="BSTX01000001">
    <property type="protein sequence ID" value="GLZ75409.1"/>
    <property type="molecule type" value="Genomic_DNA"/>
</dbReference>
<evidence type="ECO:0000313" key="2">
    <source>
        <dbReference type="EMBL" id="GLZ75409.1"/>
    </source>
</evidence>
<name>A0A9W6W6C0_9ACTN</name>
<feature type="transmembrane region" description="Helical" evidence="1">
    <location>
        <begin position="12"/>
        <end position="31"/>
    </location>
</feature>
<proteinExistence type="predicted"/>
<evidence type="ECO:0000313" key="3">
    <source>
        <dbReference type="Proteomes" id="UP001165079"/>
    </source>
</evidence>
<comment type="caution">
    <text evidence="2">The sequence shown here is derived from an EMBL/GenBank/DDBJ whole genome shotgun (WGS) entry which is preliminary data.</text>
</comment>
<feature type="transmembrane region" description="Helical" evidence="1">
    <location>
        <begin position="89"/>
        <end position="109"/>
    </location>
</feature>
<evidence type="ECO:0000256" key="1">
    <source>
        <dbReference type="SAM" id="Phobius"/>
    </source>
</evidence>
<dbReference type="AlphaFoldDB" id="A0A9W6W6C0"/>
<feature type="transmembrane region" description="Helical" evidence="1">
    <location>
        <begin position="64"/>
        <end position="83"/>
    </location>
</feature>
<accession>A0A9W6W6C0</accession>
<reference evidence="2" key="1">
    <citation type="submission" date="2023-03" db="EMBL/GenBank/DDBJ databases">
        <title>Actinorhabdospora filicis NBRC 111898.</title>
        <authorList>
            <person name="Ichikawa N."/>
            <person name="Sato H."/>
            <person name="Tonouchi N."/>
        </authorList>
    </citation>
    <scope>NUCLEOTIDE SEQUENCE</scope>
    <source>
        <strain evidence="2">NBRC 111898</strain>
    </source>
</reference>
<protein>
    <submittedName>
        <fullName evidence="2">Uncharacterized protein</fullName>
    </submittedName>
</protein>
<feature type="transmembrane region" description="Helical" evidence="1">
    <location>
        <begin position="37"/>
        <end position="57"/>
    </location>
</feature>